<evidence type="ECO:0000313" key="11">
    <source>
        <dbReference type="Proteomes" id="UP000596742"/>
    </source>
</evidence>
<name>A0A8B6HNF5_MYTGA</name>
<dbReference type="SUPFAM" id="SSF51445">
    <property type="entry name" value="(Trans)glycosidases"/>
    <property type="match status" value="1"/>
</dbReference>
<dbReference type="FunFam" id="2.60.40.1180:FF:000013">
    <property type="entry name" value="Alpha-L-fucosidase"/>
    <property type="match status" value="1"/>
</dbReference>
<organism evidence="10 11">
    <name type="scientific">Mytilus galloprovincialis</name>
    <name type="common">Mediterranean mussel</name>
    <dbReference type="NCBI Taxonomy" id="29158"/>
    <lineage>
        <taxon>Eukaryota</taxon>
        <taxon>Metazoa</taxon>
        <taxon>Spiralia</taxon>
        <taxon>Lophotrochozoa</taxon>
        <taxon>Mollusca</taxon>
        <taxon>Bivalvia</taxon>
        <taxon>Autobranchia</taxon>
        <taxon>Pteriomorphia</taxon>
        <taxon>Mytilida</taxon>
        <taxon>Mytiloidea</taxon>
        <taxon>Mytilidae</taxon>
        <taxon>Mytilinae</taxon>
        <taxon>Mytilus</taxon>
    </lineage>
</organism>
<evidence type="ECO:0000256" key="4">
    <source>
        <dbReference type="ARBA" id="ARBA00022729"/>
    </source>
</evidence>
<evidence type="ECO:0000256" key="1">
    <source>
        <dbReference type="ARBA" id="ARBA00004071"/>
    </source>
</evidence>
<comment type="caution">
    <text evidence="10">The sequence shown here is derived from an EMBL/GenBank/DDBJ whole genome shotgun (WGS) entry which is preliminary data.</text>
</comment>
<dbReference type="OrthoDB" id="6039950at2759"/>
<dbReference type="InterPro" id="IPR057739">
    <property type="entry name" value="Glyco_hydro_29_N"/>
</dbReference>
<sequence>MVQNQQVPYQQMSDLDPSRRSWNRTKINPGISRGLYVRKGKQGFGLTSKPRLDTADRKQKRPDLAQQEIHQKEEEIRNLKAVGMTYPVKDTVVTNDRWGSGCSCKHGGFYTCSDRYNPGKLQKHKWENAMTIDKFSWGYRRNARLEDYLTIEDLLKQFISTVSCGGNMLMNVGPTKYGKISPIYEERLRQMGQWLRVNGDGIYATRPWVHQNDTVVKNVWYTMKKGATETDVYAILLEWPDSNLVKLGAPITSKDTTVSMLGYPDKVTWTAGAGGKGINIQIPPLSVETMPCEWAWTFKMTGLQN</sequence>
<dbReference type="Gene3D" id="3.20.20.80">
    <property type="entry name" value="Glycosidases"/>
    <property type="match status" value="1"/>
</dbReference>
<dbReference type="PANTHER" id="PTHR10030:SF37">
    <property type="entry name" value="ALPHA-L-FUCOSIDASE-RELATED"/>
    <property type="match status" value="1"/>
</dbReference>
<dbReference type="EC" id="3.2.1.51" evidence="3"/>
<comment type="similarity">
    <text evidence="2">Belongs to the glycosyl hydrolase 29 family.</text>
</comment>
<evidence type="ECO:0000313" key="10">
    <source>
        <dbReference type="EMBL" id="VDI82404.1"/>
    </source>
</evidence>
<evidence type="ECO:0000256" key="7">
    <source>
        <dbReference type="SAM" id="MobiDB-lite"/>
    </source>
</evidence>
<feature type="compositionally biased region" description="Basic and acidic residues" evidence="7">
    <location>
        <begin position="50"/>
        <end position="65"/>
    </location>
</feature>
<dbReference type="InterPro" id="IPR017853">
    <property type="entry name" value="GH"/>
</dbReference>
<keyword evidence="4" id="KW-0732">Signal</keyword>
<dbReference type="GO" id="GO:0005764">
    <property type="term" value="C:lysosome"/>
    <property type="evidence" value="ECO:0007669"/>
    <property type="project" value="TreeGrafter"/>
</dbReference>
<evidence type="ECO:0000259" key="8">
    <source>
        <dbReference type="Pfam" id="PF01120"/>
    </source>
</evidence>
<keyword evidence="5 10" id="KW-0378">Hydrolase</keyword>
<feature type="domain" description="Glycoside hydrolase family 29 N-terminal" evidence="8">
    <location>
        <begin position="76"/>
        <end position="200"/>
    </location>
</feature>
<accession>A0A8B6HNF5</accession>
<dbReference type="Gene3D" id="2.60.40.1180">
    <property type="entry name" value="Golgi alpha-mannosidase II"/>
    <property type="match status" value="1"/>
</dbReference>
<dbReference type="InterPro" id="IPR013780">
    <property type="entry name" value="Glyco_hydro_b"/>
</dbReference>
<proteinExistence type="inferred from homology"/>
<evidence type="ECO:0000256" key="2">
    <source>
        <dbReference type="ARBA" id="ARBA00007951"/>
    </source>
</evidence>
<dbReference type="Pfam" id="PF16757">
    <property type="entry name" value="Fucosidase_C"/>
    <property type="match status" value="1"/>
</dbReference>
<dbReference type="SMART" id="SM00812">
    <property type="entry name" value="Alpha_L_fucos"/>
    <property type="match status" value="1"/>
</dbReference>
<dbReference type="GO" id="GO:0004560">
    <property type="term" value="F:alpha-L-fucosidase activity"/>
    <property type="evidence" value="ECO:0007669"/>
    <property type="project" value="UniProtKB-EC"/>
</dbReference>
<dbReference type="InterPro" id="IPR000933">
    <property type="entry name" value="Glyco_hydro_29"/>
</dbReference>
<dbReference type="Pfam" id="PF01120">
    <property type="entry name" value="Alpha_L_fucos"/>
    <property type="match status" value="1"/>
</dbReference>
<evidence type="ECO:0000256" key="3">
    <source>
        <dbReference type="ARBA" id="ARBA00012662"/>
    </source>
</evidence>
<evidence type="ECO:0000259" key="9">
    <source>
        <dbReference type="Pfam" id="PF16757"/>
    </source>
</evidence>
<dbReference type="AlphaFoldDB" id="A0A8B6HNF5"/>
<comment type="function">
    <text evidence="1">Alpha-L-fucosidase is responsible for hydrolyzing the alpha-1,6-linked fucose joined to the reducing-end N-acetylglucosamine of the carbohydrate moieties of glycoproteins.</text>
</comment>
<gene>
    <name evidence="10" type="ORF">MGAL_10B060240</name>
</gene>
<feature type="domain" description="Alpha-L-fucosidase C-terminal" evidence="9">
    <location>
        <begin position="211"/>
        <end position="301"/>
    </location>
</feature>
<keyword evidence="11" id="KW-1185">Reference proteome</keyword>
<dbReference type="GO" id="GO:0006004">
    <property type="term" value="P:fucose metabolic process"/>
    <property type="evidence" value="ECO:0007669"/>
    <property type="project" value="InterPro"/>
</dbReference>
<dbReference type="PANTHER" id="PTHR10030">
    <property type="entry name" value="ALPHA-L-FUCOSIDASE"/>
    <property type="match status" value="1"/>
</dbReference>
<evidence type="ECO:0000256" key="6">
    <source>
        <dbReference type="ARBA" id="ARBA00023295"/>
    </source>
</evidence>
<dbReference type="PRINTS" id="PR00741">
    <property type="entry name" value="GLHYDRLASE29"/>
</dbReference>
<reference evidence="10" key="1">
    <citation type="submission" date="2018-11" db="EMBL/GenBank/DDBJ databases">
        <authorList>
            <person name="Alioto T."/>
            <person name="Alioto T."/>
        </authorList>
    </citation>
    <scope>NUCLEOTIDE SEQUENCE</scope>
</reference>
<dbReference type="GO" id="GO:0016139">
    <property type="term" value="P:glycoside catabolic process"/>
    <property type="evidence" value="ECO:0007669"/>
    <property type="project" value="TreeGrafter"/>
</dbReference>
<dbReference type="EMBL" id="UYJE01010347">
    <property type="protein sequence ID" value="VDI82404.1"/>
    <property type="molecule type" value="Genomic_DNA"/>
</dbReference>
<feature type="region of interest" description="Disordered" evidence="7">
    <location>
        <begin position="1"/>
        <end position="27"/>
    </location>
</feature>
<dbReference type="InterPro" id="IPR016286">
    <property type="entry name" value="FUC_metazoa-typ"/>
</dbReference>
<evidence type="ECO:0000256" key="5">
    <source>
        <dbReference type="ARBA" id="ARBA00022801"/>
    </source>
</evidence>
<feature type="compositionally biased region" description="Polar residues" evidence="7">
    <location>
        <begin position="1"/>
        <end position="13"/>
    </location>
</feature>
<feature type="region of interest" description="Disordered" evidence="7">
    <location>
        <begin position="43"/>
        <end position="65"/>
    </location>
</feature>
<dbReference type="Proteomes" id="UP000596742">
    <property type="component" value="Unassembled WGS sequence"/>
</dbReference>
<protein>
    <recommendedName>
        <fullName evidence="3">alpha-L-fucosidase</fullName>
        <ecNumber evidence="3">3.2.1.51</ecNumber>
    </recommendedName>
</protein>
<dbReference type="InterPro" id="IPR031919">
    <property type="entry name" value="Fucosidase_C"/>
</dbReference>
<keyword evidence="6 10" id="KW-0326">Glycosidase</keyword>